<dbReference type="PROSITE" id="PS00108">
    <property type="entry name" value="PROTEIN_KINASE_ST"/>
    <property type="match status" value="1"/>
</dbReference>
<accession>A0ABT6FEH0</accession>
<gene>
    <name evidence="6" type="ORF">PZE19_19270</name>
</gene>
<sequence>MGEVYLAEHRLLKRPCAIKLIRPEAVADPGARARFEREVQITAAMTHPNVVEVYDYGRAEDGANYYVMEYLPGLTLKQLVERHGPLPPGRAVRLLRQLCQALRLAHAEGLIHRDIKPSNVIVAGSGGLEDQAKLPDFGLVLPPAGSGAPGLTREGQVLGTPLFMSPEQASGDGHAVDGRSDLYALGAVAYYLLTGRPPFEGDDGIAVVITHARNPVEPPSRARPDIPEDLERVVLRCPAKDPDERYAHAAGLERALGECACSGDWGQEHATRWWRDVDASDSRPIRPNSSFARDL</sequence>
<dbReference type="Proteomes" id="UP001216907">
    <property type="component" value="Unassembled WGS sequence"/>
</dbReference>
<name>A0ABT6FEH0_9BACT</name>
<protein>
    <submittedName>
        <fullName evidence="6">Serine/threonine-protein kinase</fullName>
        <ecNumber evidence="6">2.7.11.1</ecNumber>
    </submittedName>
</protein>
<dbReference type="PANTHER" id="PTHR43289">
    <property type="entry name" value="MITOGEN-ACTIVATED PROTEIN KINASE KINASE KINASE 20-RELATED"/>
    <property type="match status" value="1"/>
</dbReference>
<dbReference type="GO" id="GO:0004674">
    <property type="term" value="F:protein serine/threonine kinase activity"/>
    <property type="evidence" value="ECO:0007669"/>
    <property type="project" value="UniProtKB-EC"/>
</dbReference>
<keyword evidence="7" id="KW-1185">Reference proteome</keyword>
<dbReference type="InterPro" id="IPR008271">
    <property type="entry name" value="Ser/Thr_kinase_AS"/>
</dbReference>
<feature type="domain" description="Protein kinase" evidence="5">
    <location>
        <begin position="1"/>
        <end position="257"/>
    </location>
</feature>
<dbReference type="SMART" id="SM00220">
    <property type="entry name" value="S_TKc"/>
    <property type="match status" value="1"/>
</dbReference>
<dbReference type="Gene3D" id="3.30.200.20">
    <property type="entry name" value="Phosphorylase Kinase, domain 1"/>
    <property type="match status" value="1"/>
</dbReference>
<evidence type="ECO:0000256" key="3">
    <source>
        <dbReference type="ARBA" id="ARBA00022777"/>
    </source>
</evidence>
<dbReference type="PANTHER" id="PTHR43289:SF6">
    <property type="entry name" value="SERINE_THREONINE-PROTEIN KINASE NEKL-3"/>
    <property type="match status" value="1"/>
</dbReference>
<keyword evidence="2" id="KW-0547">Nucleotide-binding</keyword>
<comment type="caution">
    <text evidence="6">The sequence shown here is derived from an EMBL/GenBank/DDBJ whole genome shotgun (WGS) entry which is preliminary data.</text>
</comment>
<dbReference type="RefSeq" id="WP_277864371.1">
    <property type="nucleotide sequence ID" value="NZ_JARRAG010000002.1"/>
</dbReference>
<dbReference type="InterPro" id="IPR011009">
    <property type="entry name" value="Kinase-like_dom_sf"/>
</dbReference>
<dbReference type="CDD" id="cd14014">
    <property type="entry name" value="STKc_PknB_like"/>
    <property type="match status" value="1"/>
</dbReference>
<evidence type="ECO:0000256" key="2">
    <source>
        <dbReference type="ARBA" id="ARBA00022741"/>
    </source>
</evidence>
<keyword evidence="1 6" id="KW-0808">Transferase</keyword>
<evidence type="ECO:0000256" key="1">
    <source>
        <dbReference type="ARBA" id="ARBA00022679"/>
    </source>
</evidence>
<dbReference type="InterPro" id="IPR000719">
    <property type="entry name" value="Prot_kinase_dom"/>
</dbReference>
<dbReference type="EMBL" id="JARRAG010000002">
    <property type="protein sequence ID" value="MDG3005927.1"/>
    <property type="molecule type" value="Genomic_DNA"/>
</dbReference>
<evidence type="ECO:0000259" key="5">
    <source>
        <dbReference type="PROSITE" id="PS50011"/>
    </source>
</evidence>
<dbReference type="EC" id="2.7.11.1" evidence="6"/>
<dbReference type="Pfam" id="PF00069">
    <property type="entry name" value="Pkinase"/>
    <property type="match status" value="1"/>
</dbReference>
<reference evidence="6 7" key="1">
    <citation type="submission" date="2023-03" db="EMBL/GenBank/DDBJ databases">
        <title>Paludisphaera mucosa sp. nov. a novel planctomycete from northern fen.</title>
        <authorList>
            <person name="Ivanova A."/>
        </authorList>
    </citation>
    <scope>NUCLEOTIDE SEQUENCE [LARGE SCALE GENOMIC DNA]</scope>
    <source>
        <strain evidence="6 7">Pla2</strain>
    </source>
</reference>
<evidence type="ECO:0000256" key="4">
    <source>
        <dbReference type="ARBA" id="ARBA00022840"/>
    </source>
</evidence>
<proteinExistence type="predicted"/>
<dbReference type="Gene3D" id="1.10.510.10">
    <property type="entry name" value="Transferase(Phosphotransferase) domain 1"/>
    <property type="match status" value="1"/>
</dbReference>
<organism evidence="6 7">
    <name type="scientific">Paludisphaera mucosa</name>
    <dbReference type="NCBI Taxonomy" id="3030827"/>
    <lineage>
        <taxon>Bacteria</taxon>
        <taxon>Pseudomonadati</taxon>
        <taxon>Planctomycetota</taxon>
        <taxon>Planctomycetia</taxon>
        <taxon>Isosphaerales</taxon>
        <taxon>Isosphaeraceae</taxon>
        <taxon>Paludisphaera</taxon>
    </lineage>
</organism>
<evidence type="ECO:0000313" key="7">
    <source>
        <dbReference type="Proteomes" id="UP001216907"/>
    </source>
</evidence>
<keyword evidence="4" id="KW-0067">ATP-binding</keyword>
<dbReference type="SUPFAM" id="SSF56112">
    <property type="entry name" value="Protein kinase-like (PK-like)"/>
    <property type="match status" value="1"/>
</dbReference>
<evidence type="ECO:0000313" key="6">
    <source>
        <dbReference type="EMBL" id="MDG3005927.1"/>
    </source>
</evidence>
<keyword evidence="3 6" id="KW-0418">Kinase</keyword>
<dbReference type="PROSITE" id="PS50011">
    <property type="entry name" value="PROTEIN_KINASE_DOM"/>
    <property type="match status" value="1"/>
</dbReference>